<feature type="compositionally biased region" description="Acidic residues" evidence="1">
    <location>
        <begin position="37"/>
        <end position="48"/>
    </location>
</feature>
<protein>
    <submittedName>
        <fullName evidence="2">Uncharacterized protein</fullName>
    </submittedName>
</protein>
<proteinExistence type="predicted"/>
<feature type="compositionally biased region" description="Polar residues" evidence="1">
    <location>
        <begin position="93"/>
        <end position="110"/>
    </location>
</feature>
<evidence type="ECO:0000313" key="3">
    <source>
        <dbReference type="Proteomes" id="UP000027222"/>
    </source>
</evidence>
<evidence type="ECO:0000313" key="2">
    <source>
        <dbReference type="EMBL" id="KDR69902.1"/>
    </source>
</evidence>
<reference evidence="3" key="1">
    <citation type="journal article" date="2014" name="Proc. Natl. Acad. Sci. U.S.A.">
        <title>Extensive sampling of basidiomycete genomes demonstrates inadequacy of the white-rot/brown-rot paradigm for wood decay fungi.</title>
        <authorList>
            <person name="Riley R."/>
            <person name="Salamov A.A."/>
            <person name="Brown D.W."/>
            <person name="Nagy L.G."/>
            <person name="Floudas D."/>
            <person name="Held B.W."/>
            <person name="Levasseur A."/>
            <person name="Lombard V."/>
            <person name="Morin E."/>
            <person name="Otillar R."/>
            <person name="Lindquist E.A."/>
            <person name="Sun H."/>
            <person name="LaButti K.M."/>
            <person name="Schmutz J."/>
            <person name="Jabbour D."/>
            <person name="Luo H."/>
            <person name="Baker S.E."/>
            <person name="Pisabarro A.G."/>
            <person name="Walton J.D."/>
            <person name="Blanchette R.A."/>
            <person name="Henrissat B."/>
            <person name="Martin F."/>
            <person name="Cullen D."/>
            <person name="Hibbett D.S."/>
            <person name="Grigoriev I.V."/>
        </authorList>
    </citation>
    <scope>NUCLEOTIDE SEQUENCE [LARGE SCALE GENOMIC DNA]</scope>
    <source>
        <strain evidence="3">CBS 339.88</strain>
    </source>
</reference>
<name>A0A067SIT3_GALM3</name>
<accession>A0A067SIT3</accession>
<dbReference type="Proteomes" id="UP000027222">
    <property type="component" value="Unassembled WGS sequence"/>
</dbReference>
<dbReference type="EMBL" id="KL142400">
    <property type="protein sequence ID" value="KDR69902.1"/>
    <property type="molecule type" value="Genomic_DNA"/>
</dbReference>
<sequence>MADGIYGYCLLCICSVRLSLCGKGGPCRRGRRNYNKEEDEESAAEVEPETWLQRGLPPMTTNRGQPEAYAMQPPVFNHKPESDGRTFGRDMPQFQQERTENAPNLNPYQP</sequence>
<feature type="region of interest" description="Disordered" evidence="1">
    <location>
        <begin position="23"/>
        <end position="110"/>
    </location>
</feature>
<keyword evidence="3" id="KW-1185">Reference proteome</keyword>
<dbReference type="HOGENOM" id="CLU_2171263_0_0_1"/>
<feature type="compositionally biased region" description="Basic and acidic residues" evidence="1">
    <location>
        <begin position="78"/>
        <end position="88"/>
    </location>
</feature>
<gene>
    <name evidence="2" type="ORF">GALMADRAFT_145282</name>
</gene>
<dbReference type="AlphaFoldDB" id="A0A067SIT3"/>
<evidence type="ECO:0000256" key="1">
    <source>
        <dbReference type="SAM" id="MobiDB-lite"/>
    </source>
</evidence>
<organism evidence="2 3">
    <name type="scientific">Galerina marginata (strain CBS 339.88)</name>
    <dbReference type="NCBI Taxonomy" id="685588"/>
    <lineage>
        <taxon>Eukaryota</taxon>
        <taxon>Fungi</taxon>
        <taxon>Dikarya</taxon>
        <taxon>Basidiomycota</taxon>
        <taxon>Agaricomycotina</taxon>
        <taxon>Agaricomycetes</taxon>
        <taxon>Agaricomycetidae</taxon>
        <taxon>Agaricales</taxon>
        <taxon>Agaricineae</taxon>
        <taxon>Strophariaceae</taxon>
        <taxon>Galerina</taxon>
    </lineage>
</organism>